<evidence type="ECO:0000256" key="9">
    <source>
        <dbReference type="ARBA" id="ARBA00023002"/>
    </source>
</evidence>
<keyword evidence="3 12" id="KW-0820">tRNA-binding</keyword>
<dbReference type="SUPFAM" id="SSF51395">
    <property type="entry name" value="FMN-linked oxidoreductases"/>
    <property type="match status" value="1"/>
</dbReference>
<feature type="binding site" evidence="12">
    <location>
        <begin position="201"/>
        <end position="203"/>
    </location>
    <ligand>
        <name>FMN</name>
        <dbReference type="ChEBI" id="CHEBI:58210"/>
    </ligand>
</feature>
<evidence type="ECO:0000313" key="18">
    <source>
        <dbReference type="Proteomes" id="UP000010816"/>
    </source>
</evidence>
<reference evidence="17 18" key="1">
    <citation type="submission" date="2011-09" db="EMBL/GenBank/DDBJ databases">
        <title>Complete sequence of chromosome of Thioflavicoccus mobilis 8321.</title>
        <authorList>
            <consortium name="US DOE Joint Genome Institute"/>
            <person name="Lucas S."/>
            <person name="Han J."/>
            <person name="Lapidus A."/>
            <person name="Cheng J.-F."/>
            <person name="Goodwin L."/>
            <person name="Pitluck S."/>
            <person name="Peters L."/>
            <person name="Ovchinnikova G."/>
            <person name="Lu M."/>
            <person name="Detter J.C."/>
            <person name="Han C."/>
            <person name="Tapia R."/>
            <person name="Land M."/>
            <person name="Hauser L."/>
            <person name="Kyrpides N."/>
            <person name="Ivanova N."/>
            <person name="Pagani I."/>
            <person name="Vogl K."/>
            <person name="Liu Z."/>
            <person name="Imhoff J."/>
            <person name="Thiel V."/>
            <person name="Frigaard N.-U."/>
            <person name="Bryant D."/>
            <person name="Woyke T."/>
        </authorList>
    </citation>
    <scope>NUCLEOTIDE SEQUENCE [LARGE SCALE GENOMIC DNA]</scope>
    <source>
        <strain evidence="17 18">8321</strain>
    </source>
</reference>
<feature type="binding site" evidence="12 15">
    <location>
        <position position="70"/>
    </location>
    <ligand>
        <name>FMN</name>
        <dbReference type="ChEBI" id="CHEBI:58210"/>
    </ligand>
</feature>
<keyword evidence="6 12" id="KW-0819">tRNA processing</keyword>
<dbReference type="InterPro" id="IPR013785">
    <property type="entry name" value="Aldolase_TIM"/>
</dbReference>
<dbReference type="PANTHER" id="PTHR45846:SF1">
    <property type="entry name" value="TRNA-DIHYDROURIDINE(47) SYNTHASE [NAD(P)(+)]-LIKE"/>
    <property type="match status" value="1"/>
</dbReference>
<feature type="binding site" evidence="12 15">
    <location>
        <begin position="225"/>
        <end position="226"/>
    </location>
    <ligand>
        <name>FMN</name>
        <dbReference type="ChEBI" id="CHEBI:58210"/>
    </ligand>
</feature>
<dbReference type="InterPro" id="IPR018517">
    <property type="entry name" value="tRNA_hU_synthase_CS"/>
</dbReference>
<evidence type="ECO:0000256" key="4">
    <source>
        <dbReference type="ARBA" id="ARBA00022630"/>
    </source>
</evidence>
<feature type="binding site" evidence="12 15">
    <location>
        <position position="140"/>
    </location>
    <ligand>
        <name>FMN</name>
        <dbReference type="ChEBI" id="CHEBI:58210"/>
    </ligand>
</feature>
<dbReference type="CDD" id="cd02801">
    <property type="entry name" value="DUS_like_FMN"/>
    <property type="match status" value="1"/>
</dbReference>
<keyword evidence="9 12" id="KW-0560">Oxidoreductase</keyword>
<dbReference type="PANTHER" id="PTHR45846">
    <property type="entry name" value="TRNA-DIHYDROURIDINE(47) SYNTHASE [NAD(P)(+)]-LIKE"/>
    <property type="match status" value="1"/>
</dbReference>
<dbReference type="EMBL" id="CP003051">
    <property type="protein sequence ID" value="AGA89058.1"/>
    <property type="molecule type" value="Genomic_DNA"/>
</dbReference>
<dbReference type="RefSeq" id="WP_015279208.1">
    <property type="nucleotide sequence ID" value="NC_019940.1"/>
</dbReference>
<evidence type="ECO:0000313" key="17">
    <source>
        <dbReference type="EMBL" id="AGA89058.1"/>
    </source>
</evidence>
<gene>
    <name evidence="12" type="primary">dusB</name>
    <name evidence="17" type="ORF">Thimo_0185</name>
</gene>
<dbReference type="InterPro" id="IPR024036">
    <property type="entry name" value="tRNA-dHydroUridine_Synthase_C"/>
</dbReference>
<evidence type="ECO:0000256" key="5">
    <source>
        <dbReference type="ARBA" id="ARBA00022643"/>
    </source>
</evidence>
<dbReference type="Gene3D" id="3.20.20.70">
    <property type="entry name" value="Aldolase class I"/>
    <property type="match status" value="1"/>
</dbReference>
<dbReference type="Pfam" id="PF01207">
    <property type="entry name" value="Dus"/>
    <property type="match status" value="1"/>
</dbReference>
<evidence type="ECO:0000256" key="3">
    <source>
        <dbReference type="ARBA" id="ARBA00022555"/>
    </source>
</evidence>
<evidence type="ECO:0000256" key="11">
    <source>
        <dbReference type="ARBA" id="ARBA00048802"/>
    </source>
</evidence>
<protein>
    <recommendedName>
        <fullName evidence="12">tRNA-dihydrouridine synthase B</fullName>
        <ecNumber evidence="12">1.3.1.-</ecNumber>
    </recommendedName>
</protein>
<evidence type="ECO:0000259" key="16">
    <source>
        <dbReference type="Pfam" id="PF01207"/>
    </source>
</evidence>
<dbReference type="NCBIfam" id="TIGR00737">
    <property type="entry name" value="nifR3_yhdG"/>
    <property type="match status" value="1"/>
</dbReference>
<dbReference type="PROSITE" id="PS01136">
    <property type="entry name" value="UPF0034"/>
    <property type="match status" value="1"/>
</dbReference>
<comment type="function">
    <text evidence="2 12 13">Catalyzes the synthesis of 5,6-dihydrouridine (D), a modified base found in the D-loop of most tRNAs, via the reduction of the C5-C6 double bond in target uridines.</text>
</comment>
<dbReference type="GO" id="GO:0000049">
    <property type="term" value="F:tRNA binding"/>
    <property type="evidence" value="ECO:0007669"/>
    <property type="project" value="UniProtKB-UniRule"/>
</dbReference>
<comment type="cofactor">
    <cofactor evidence="1 12 13 15">
        <name>FMN</name>
        <dbReference type="ChEBI" id="CHEBI:58210"/>
    </cofactor>
</comment>
<evidence type="ECO:0000256" key="7">
    <source>
        <dbReference type="ARBA" id="ARBA00022857"/>
    </source>
</evidence>
<comment type="similarity">
    <text evidence="12">Belongs to the Dus family. DusB subfamily.</text>
</comment>
<dbReference type="STRING" id="765912.Thimo_0185"/>
<evidence type="ECO:0000256" key="14">
    <source>
        <dbReference type="PIRSR" id="PIRSR006621-1"/>
    </source>
</evidence>
<keyword evidence="5 12" id="KW-0288">FMN</keyword>
<comment type="catalytic activity">
    <reaction evidence="10 12">
        <text>a 5,6-dihydrouridine in tRNA + NADP(+) = a uridine in tRNA + NADPH + H(+)</text>
        <dbReference type="Rhea" id="RHEA:23624"/>
        <dbReference type="Rhea" id="RHEA-COMP:13339"/>
        <dbReference type="Rhea" id="RHEA-COMP:13887"/>
        <dbReference type="ChEBI" id="CHEBI:15378"/>
        <dbReference type="ChEBI" id="CHEBI:57783"/>
        <dbReference type="ChEBI" id="CHEBI:58349"/>
        <dbReference type="ChEBI" id="CHEBI:65315"/>
        <dbReference type="ChEBI" id="CHEBI:74443"/>
    </reaction>
</comment>
<keyword evidence="4 12" id="KW-0285">Flavoprotein</keyword>
<evidence type="ECO:0000256" key="10">
    <source>
        <dbReference type="ARBA" id="ARBA00048205"/>
    </source>
</evidence>
<dbReference type="GO" id="GO:0050660">
    <property type="term" value="F:flavin adenine dinucleotide binding"/>
    <property type="evidence" value="ECO:0007669"/>
    <property type="project" value="InterPro"/>
</dbReference>
<feature type="binding site" evidence="12 15">
    <location>
        <begin position="16"/>
        <end position="18"/>
    </location>
    <ligand>
        <name>FMN</name>
        <dbReference type="ChEBI" id="CHEBI:58210"/>
    </ligand>
</feature>
<proteinExistence type="inferred from homology"/>
<feature type="binding site" evidence="15">
    <location>
        <position position="170"/>
    </location>
    <ligand>
        <name>FMN</name>
        <dbReference type="ChEBI" id="CHEBI:58210"/>
    </ligand>
</feature>
<evidence type="ECO:0000256" key="13">
    <source>
        <dbReference type="PIRNR" id="PIRNR006621"/>
    </source>
</evidence>
<keyword evidence="8 12" id="KW-0694">RNA-binding</keyword>
<comment type="similarity">
    <text evidence="13">Belongs to the dus family.</text>
</comment>
<dbReference type="KEGG" id="tmb:Thimo_0185"/>
<name>L0GQP6_9GAMM</name>
<dbReference type="OrthoDB" id="9764501at2"/>
<dbReference type="AlphaFoldDB" id="L0GQP6"/>
<evidence type="ECO:0000256" key="15">
    <source>
        <dbReference type="PIRSR" id="PIRSR006621-2"/>
    </source>
</evidence>
<feature type="active site" description="Proton donor" evidence="12 14">
    <location>
        <position position="100"/>
    </location>
</feature>
<evidence type="ECO:0000256" key="12">
    <source>
        <dbReference type="HAMAP-Rule" id="MF_02042"/>
    </source>
</evidence>
<dbReference type="GO" id="GO:0010181">
    <property type="term" value="F:FMN binding"/>
    <property type="evidence" value="ECO:0007669"/>
    <property type="project" value="UniProtKB-UniRule"/>
</dbReference>
<dbReference type="PATRIC" id="fig|765912.4.peg.189"/>
<dbReference type="InterPro" id="IPR032887">
    <property type="entry name" value="DusB"/>
</dbReference>
<dbReference type="GO" id="GO:0017150">
    <property type="term" value="F:tRNA dihydrouridine synthase activity"/>
    <property type="evidence" value="ECO:0007669"/>
    <property type="project" value="UniProtKB-UniRule"/>
</dbReference>
<evidence type="ECO:0000256" key="6">
    <source>
        <dbReference type="ARBA" id="ARBA00022694"/>
    </source>
</evidence>
<dbReference type="EC" id="1.3.1.-" evidence="12"/>
<keyword evidence="7 12" id="KW-0521">NADP</keyword>
<keyword evidence="18" id="KW-1185">Reference proteome</keyword>
<dbReference type="InterPro" id="IPR035587">
    <property type="entry name" value="DUS-like_FMN-bd"/>
</dbReference>
<organism evidence="17 18">
    <name type="scientific">Thioflavicoccus mobilis 8321</name>
    <dbReference type="NCBI Taxonomy" id="765912"/>
    <lineage>
        <taxon>Bacteria</taxon>
        <taxon>Pseudomonadati</taxon>
        <taxon>Pseudomonadota</taxon>
        <taxon>Gammaproteobacteria</taxon>
        <taxon>Chromatiales</taxon>
        <taxon>Chromatiaceae</taxon>
        <taxon>Thioflavicoccus</taxon>
    </lineage>
</organism>
<evidence type="ECO:0000256" key="8">
    <source>
        <dbReference type="ARBA" id="ARBA00022884"/>
    </source>
</evidence>
<evidence type="ECO:0000256" key="2">
    <source>
        <dbReference type="ARBA" id="ARBA00002790"/>
    </source>
</evidence>
<sequence>MRIGPVTLANNVILAPMAGVADRPFRQLCRRLGAGLAVAEMVAADSALWDTPKSRRRLDFADEPGPIAVQILGSDPCQLAEAARRNLALGADIIDINMGCPVKKVCRTRAGAALLRDEPRVGRILAAVVEAAAPAPVTLKIRTGWSPAERNATAIAGIAEDCGIAALTIHGRTRACGYREPAEHETLREVRERVALPLIANGDIASPEGARQVLDYTQADAIMIGRAAQGRPWICGQIAHYLADGVRPKEPSPARVREYLLTHLDALYSLYGTELGVRVARKHLAWYARGRTTTASFPVQVNGAESPEQQMALVDILFQGYGLEGKQPL</sequence>
<dbReference type="PIRSF" id="PIRSF006621">
    <property type="entry name" value="Dus"/>
    <property type="match status" value="1"/>
</dbReference>
<comment type="catalytic activity">
    <reaction evidence="11 12">
        <text>a 5,6-dihydrouridine in tRNA + NAD(+) = a uridine in tRNA + NADH + H(+)</text>
        <dbReference type="Rhea" id="RHEA:54452"/>
        <dbReference type="Rhea" id="RHEA-COMP:13339"/>
        <dbReference type="Rhea" id="RHEA-COMP:13887"/>
        <dbReference type="ChEBI" id="CHEBI:15378"/>
        <dbReference type="ChEBI" id="CHEBI:57540"/>
        <dbReference type="ChEBI" id="CHEBI:57945"/>
        <dbReference type="ChEBI" id="CHEBI:65315"/>
        <dbReference type="ChEBI" id="CHEBI:74443"/>
    </reaction>
</comment>
<evidence type="ECO:0000256" key="1">
    <source>
        <dbReference type="ARBA" id="ARBA00001917"/>
    </source>
</evidence>
<dbReference type="Proteomes" id="UP000010816">
    <property type="component" value="Chromosome"/>
</dbReference>
<keyword evidence="15" id="KW-0547">Nucleotide-binding</keyword>
<dbReference type="HAMAP" id="MF_02042">
    <property type="entry name" value="DusB_subfam"/>
    <property type="match status" value="1"/>
</dbReference>
<dbReference type="InterPro" id="IPR001269">
    <property type="entry name" value="DUS_fam"/>
</dbReference>
<feature type="domain" description="DUS-like FMN-binding" evidence="16">
    <location>
        <begin position="13"/>
        <end position="314"/>
    </location>
</feature>
<dbReference type="InterPro" id="IPR004652">
    <property type="entry name" value="DusB-like"/>
</dbReference>
<dbReference type="HOGENOM" id="CLU_013299_0_1_6"/>
<dbReference type="eggNOG" id="COG0042">
    <property type="taxonomic scope" value="Bacteria"/>
</dbReference>
<dbReference type="Gene3D" id="1.10.1200.80">
    <property type="entry name" value="Putative flavin oxidoreducatase, domain 2"/>
    <property type="match status" value="1"/>
</dbReference>
<accession>L0GQP6</accession>